<gene>
    <name evidence="16" type="primary">kdgK_1</name>
    <name evidence="16" type="ORF">PS833_00537</name>
</gene>
<dbReference type="PANTHER" id="PTHR43320:SF2">
    <property type="entry name" value="2-DEHYDRO-3-DEOXYGLUCONOKINASE_2-DEHYDRO-3-DEOXYGALACTONOKINASE"/>
    <property type="match status" value="1"/>
</dbReference>
<dbReference type="Gene3D" id="3.40.1190.20">
    <property type="match status" value="1"/>
</dbReference>
<evidence type="ECO:0000256" key="2">
    <source>
        <dbReference type="ARBA" id="ARBA00022679"/>
    </source>
</evidence>
<keyword evidence="3" id="KW-0547">Nucleotide-binding</keyword>
<evidence type="ECO:0000259" key="15">
    <source>
        <dbReference type="Pfam" id="PF00294"/>
    </source>
</evidence>
<keyword evidence="2 16" id="KW-0808">Transferase</keyword>
<dbReference type="PROSITE" id="PS00584">
    <property type="entry name" value="PFKB_KINASES_2"/>
    <property type="match status" value="1"/>
</dbReference>
<evidence type="ECO:0000256" key="14">
    <source>
        <dbReference type="ARBA" id="ARBA00080545"/>
    </source>
</evidence>
<dbReference type="FunFam" id="3.40.1190.20:FF:000011">
    <property type="entry name" value="2-dehydro-3-deoxygluconokinase, putative"/>
    <property type="match status" value="1"/>
</dbReference>
<evidence type="ECO:0000256" key="1">
    <source>
        <dbReference type="ARBA" id="ARBA00010688"/>
    </source>
</evidence>
<keyword evidence="5" id="KW-0067">ATP-binding</keyword>
<dbReference type="InterPro" id="IPR029056">
    <property type="entry name" value="Ribokinase-like"/>
</dbReference>
<dbReference type="InterPro" id="IPR002173">
    <property type="entry name" value="Carboh/pur_kinase_PfkB_CS"/>
</dbReference>
<evidence type="ECO:0000256" key="10">
    <source>
        <dbReference type="ARBA" id="ARBA00054997"/>
    </source>
</evidence>
<evidence type="ECO:0000256" key="12">
    <source>
        <dbReference type="ARBA" id="ARBA00067931"/>
    </source>
</evidence>
<proteinExistence type="inferred from homology"/>
<organism evidence="16 17">
    <name type="scientific">Pseudomonas fluorescens</name>
    <dbReference type="NCBI Taxonomy" id="294"/>
    <lineage>
        <taxon>Bacteria</taxon>
        <taxon>Pseudomonadati</taxon>
        <taxon>Pseudomonadota</taxon>
        <taxon>Gammaproteobacteria</taxon>
        <taxon>Pseudomonadales</taxon>
        <taxon>Pseudomonadaceae</taxon>
        <taxon>Pseudomonas</taxon>
    </lineage>
</organism>
<evidence type="ECO:0000313" key="17">
    <source>
        <dbReference type="Proteomes" id="UP000409037"/>
    </source>
</evidence>
<dbReference type="GO" id="GO:0008673">
    <property type="term" value="F:2-dehydro-3-deoxygluconokinase activity"/>
    <property type="evidence" value="ECO:0007669"/>
    <property type="project" value="UniProtKB-EC"/>
</dbReference>
<sequence length="312" mass="33598">MNTINTLGPHTPRIALIGECMIELQQRADGSLQQSFGGDTLNTAVYLARELGEGGSVDYVTALGDDSFSDAMCQSWAGENIGLGMVQRLPGRLPGLYCIQTDAAGERRFLYWRNEAAVRDCFTTPAAAPILAALPDYDVLYFSGITLAVLGAQGREKLLETLIEARRRDARIVFDNNYRPRLWASIEDARAAYRSVLRYVDLALLTVDDEQALFGFADCAAVFAAYEQIGTPEVVLKRGAEACLIRSGGESFEVPAQKVERVVDTTAAGDSFSAAYLAGRLKGASPVEAAEAGHRLASRVIQVPGALIPKSG</sequence>
<comment type="catalytic activity">
    <reaction evidence="9">
        <text>2-dehydro-3-deoxy-D-gluconate + ATP = 2-dehydro-3-deoxy-6-phospho-D-gluconate + ADP + H(+)</text>
        <dbReference type="Rhea" id="RHEA:14797"/>
        <dbReference type="ChEBI" id="CHEBI:15378"/>
        <dbReference type="ChEBI" id="CHEBI:30616"/>
        <dbReference type="ChEBI" id="CHEBI:57569"/>
        <dbReference type="ChEBI" id="CHEBI:57990"/>
        <dbReference type="ChEBI" id="CHEBI:456216"/>
        <dbReference type="EC" id="2.7.1.45"/>
    </reaction>
</comment>
<comment type="pathway">
    <text evidence="7">Carbohydrate acid metabolism; 2-dehydro-3-deoxy-D-gluconate degradation; D-glyceraldehyde 3-phosphate and pyruvate from 2-dehydro-3-deoxy-D-gluconate: step 1/2.</text>
</comment>
<evidence type="ECO:0000256" key="8">
    <source>
        <dbReference type="ARBA" id="ARBA00044254"/>
    </source>
</evidence>
<dbReference type="AlphaFoldDB" id="A0A5E7ACU8"/>
<name>A0A5E7ACU8_PSEFL</name>
<evidence type="ECO:0000256" key="9">
    <source>
        <dbReference type="ARBA" id="ARBA00050729"/>
    </source>
</evidence>
<evidence type="ECO:0000256" key="5">
    <source>
        <dbReference type="ARBA" id="ARBA00022840"/>
    </source>
</evidence>
<dbReference type="EC" id="2.7.1.45" evidence="11"/>
<dbReference type="PANTHER" id="PTHR43320">
    <property type="entry name" value="SUGAR KINASE"/>
    <property type="match status" value="1"/>
</dbReference>
<comment type="similarity">
    <text evidence="1">Belongs to the carbohydrate kinase PfkB family.</text>
</comment>
<dbReference type="Proteomes" id="UP000409037">
    <property type="component" value="Unassembled WGS sequence"/>
</dbReference>
<evidence type="ECO:0000256" key="11">
    <source>
        <dbReference type="ARBA" id="ARBA00066369"/>
    </source>
</evidence>
<dbReference type="GO" id="GO:0005524">
    <property type="term" value="F:ATP binding"/>
    <property type="evidence" value="ECO:0007669"/>
    <property type="project" value="UniProtKB-KW"/>
</dbReference>
<reference evidence="16 17" key="1">
    <citation type="submission" date="2019-09" db="EMBL/GenBank/DDBJ databases">
        <authorList>
            <person name="Chandra G."/>
            <person name="Truman W A."/>
        </authorList>
    </citation>
    <scope>NUCLEOTIDE SEQUENCE [LARGE SCALE GENOMIC DNA]</scope>
    <source>
        <strain evidence="16">PS833</strain>
    </source>
</reference>
<accession>A0A5E7ACU8</accession>
<dbReference type="Pfam" id="PF00294">
    <property type="entry name" value="PfkB"/>
    <property type="match status" value="1"/>
</dbReference>
<dbReference type="InterPro" id="IPR052700">
    <property type="entry name" value="Carb_kinase_PfkB-like"/>
</dbReference>
<dbReference type="SUPFAM" id="SSF53613">
    <property type="entry name" value="Ribokinase-like"/>
    <property type="match status" value="1"/>
</dbReference>
<dbReference type="RefSeq" id="WP_150796468.1">
    <property type="nucleotide sequence ID" value="NZ_CABVHU010000001.1"/>
</dbReference>
<feature type="domain" description="Carbohydrate kinase PfkB" evidence="15">
    <location>
        <begin position="13"/>
        <end position="308"/>
    </location>
</feature>
<evidence type="ECO:0000256" key="7">
    <source>
        <dbReference type="ARBA" id="ARBA00043951"/>
    </source>
</evidence>
<keyword evidence="4 16" id="KW-0418">Kinase</keyword>
<evidence type="ECO:0000256" key="6">
    <source>
        <dbReference type="ARBA" id="ARBA00023277"/>
    </source>
</evidence>
<evidence type="ECO:0000313" key="16">
    <source>
        <dbReference type="EMBL" id="VVN72903.1"/>
    </source>
</evidence>
<protein>
    <recommendedName>
        <fullName evidence="12">2-dehydro-3-deoxygluconokinase</fullName>
        <ecNumber evidence="11">2.7.1.45</ecNumber>
    </recommendedName>
    <alternativeName>
        <fullName evidence="13">2-keto-3-deoxygluconokinase</fullName>
    </alternativeName>
    <alternativeName>
        <fullName evidence="14">3-deoxy-2-oxo-D-gluconate kinase</fullName>
    </alternativeName>
    <alternativeName>
        <fullName evidence="8">KDG kinase</fullName>
    </alternativeName>
</protein>
<keyword evidence="6" id="KW-0119">Carbohydrate metabolism</keyword>
<dbReference type="OrthoDB" id="9776822at2"/>
<evidence type="ECO:0000256" key="3">
    <source>
        <dbReference type="ARBA" id="ARBA00022741"/>
    </source>
</evidence>
<dbReference type="EMBL" id="CABVHU010000001">
    <property type="protein sequence ID" value="VVN72903.1"/>
    <property type="molecule type" value="Genomic_DNA"/>
</dbReference>
<comment type="function">
    <text evidence="10">Catalyzes the phosphorylation of 2-keto-3-deoxygluconate (KDG) to produce 2-keto-3-deoxy-6-phosphogluconate (KDPG).</text>
</comment>
<dbReference type="CDD" id="cd01166">
    <property type="entry name" value="KdgK"/>
    <property type="match status" value="1"/>
</dbReference>
<evidence type="ECO:0000256" key="4">
    <source>
        <dbReference type="ARBA" id="ARBA00022777"/>
    </source>
</evidence>
<dbReference type="InterPro" id="IPR011611">
    <property type="entry name" value="PfkB_dom"/>
</dbReference>
<evidence type="ECO:0000256" key="13">
    <source>
        <dbReference type="ARBA" id="ARBA00075711"/>
    </source>
</evidence>